<comment type="function">
    <text evidence="8">Component of the cytosolic Fe/S protein assembly machinery. Required for maturation of extramitochondrial Fe/S proteins. May play a role in the transfer of pre-assembled Fe/S clusters to target apoproteins.</text>
</comment>
<dbReference type="AlphaFoldDB" id="A0A8H8A154"/>
<comment type="similarity">
    <text evidence="1">Belongs to the NARF family.</text>
</comment>
<gene>
    <name evidence="12" type="ORF">BJ554DRAFT_748</name>
</gene>
<dbReference type="Proteomes" id="UP000673691">
    <property type="component" value="Unassembled WGS sequence"/>
</dbReference>
<dbReference type="FunFam" id="3.30.70.20:FF:000042">
    <property type="entry name" value="Cytosolic Fe-S cluster assembly factor NAR1"/>
    <property type="match status" value="1"/>
</dbReference>
<evidence type="ECO:0000256" key="9">
    <source>
        <dbReference type="ARBA" id="ARBA00031269"/>
    </source>
</evidence>
<keyword evidence="13" id="KW-1185">Reference proteome</keyword>
<organism evidence="12 13">
    <name type="scientific">Olpidium bornovanus</name>
    <dbReference type="NCBI Taxonomy" id="278681"/>
    <lineage>
        <taxon>Eukaryota</taxon>
        <taxon>Fungi</taxon>
        <taxon>Fungi incertae sedis</taxon>
        <taxon>Olpidiomycota</taxon>
        <taxon>Olpidiomycotina</taxon>
        <taxon>Olpidiomycetes</taxon>
        <taxon>Olpidiales</taxon>
        <taxon>Olpidiaceae</taxon>
        <taxon>Olpidium</taxon>
    </lineage>
</organism>
<dbReference type="OrthoDB" id="10253113at2759"/>
<dbReference type="Gene3D" id="3.40.950.10">
    <property type="entry name" value="Fe-only Hydrogenase (Larger Subunit), Chain L, domain 3"/>
    <property type="match status" value="2"/>
</dbReference>
<keyword evidence="4" id="KW-0004">4Fe-4S</keyword>
<keyword evidence="7" id="KW-0411">Iron-sulfur</keyword>
<dbReference type="Pfam" id="PF02906">
    <property type="entry name" value="Fe_hyd_lg_C"/>
    <property type="match status" value="2"/>
</dbReference>
<accession>A0A8H8A154</accession>
<dbReference type="Gene3D" id="3.40.50.1780">
    <property type="match status" value="2"/>
</dbReference>
<evidence type="ECO:0000256" key="4">
    <source>
        <dbReference type="ARBA" id="ARBA00022485"/>
    </source>
</evidence>
<protein>
    <recommendedName>
        <fullName evidence="2">Cytosolic Fe-S cluster assembly factor NAR1</fullName>
    </recommendedName>
    <alternativeName>
        <fullName evidence="3">Cytosolic Fe-S cluster assembly factor nar1</fullName>
    </alternativeName>
    <alternativeName>
        <fullName evidence="9">Nuclear architecture-related protein 1</fullName>
    </alternativeName>
</protein>
<evidence type="ECO:0000313" key="12">
    <source>
        <dbReference type="EMBL" id="KAG5463243.1"/>
    </source>
</evidence>
<evidence type="ECO:0000256" key="2">
    <source>
        <dbReference type="ARBA" id="ARBA00015854"/>
    </source>
</evidence>
<keyword evidence="6" id="KW-0408">Iron</keyword>
<evidence type="ECO:0000256" key="8">
    <source>
        <dbReference type="ARBA" id="ARBA00025099"/>
    </source>
</evidence>
<dbReference type="PANTHER" id="PTHR11615">
    <property type="entry name" value="NITRATE, FORMATE, IRON DEHYDROGENASE"/>
    <property type="match status" value="1"/>
</dbReference>
<dbReference type="InterPro" id="IPR009016">
    <property type="entry name" value="Fe_hydrogenase"/>
</dbReference>
<evidence type="ECO:0000256" key="3">
    <source>
        <dbReference type="ARBA" id="ARBA00017073"/>
    </source>
</evidence>
<keyword evidence="5" id="KW-0479">Metal-binding</keyword>
<feature type="region of interest" description="Disordered" evidence="10">
    <location>
        <begin position="175"/>
        <end position="198"/>
    </location>
</feature>
<feature type="non-terminal residue" evidence="12">
    <location>
        <position position="1"/>
    </location>
</feature>
<evidence type="ECO:0000256" key="5">
    <source>
        <dbReference type="ARBA" id="ARBA00022723"/>
    </source>
</evidence>
<evidence type="ECO:0000259" key="11">
    <source>
        <dbReference type="Pfam" id="PF02906"/>
    </source>
</evidence>
<dbReference type="SUPFAM" id="SSF53920">
    <property type="entry name" value="Fe-only hydrogenase"/>
    <property type="match status" value="1"/>
</dbReference>
<name>A0A8H8A154_9FUNG</name>
<dbReference type="EMBL" id="JAEFCI010000916">
    <property type="protein sequence ID" value="KAG5463243.1"/>
    <property type="molecule type" value="Genomic_DNA"/>
</dbReference>
<sequence>DYISPGQACVNPAKTTTKAKPTSSADAAAARFKVDSAGRYYEVSRDGAETELETAEISLNDCLACSGCITSAESVLVSLQSHKGTYAVVAANRAARESGDLSAVRHVVFSVSPQSRASIAAARGLTPLQVAQRVTYFLRRIVGADAVYDTNFARDFALIEQGREFVDRWRHRESKRRQLAGQPKPPAGDSTEFGSDLAPVRGWPAVTARGKATAESQPAAPDDDCRLPMLASACPGWICYAEKTHGHLLPYISETKSPQQIMGSLVKEQLGSEAGLTPSQIYHVAVMPCYDKKLEASRSDFYSDLYRTHDVDCVITTRELDLMFEEHGVSIETMEEADLEGPLTKLGGPNHDQLVRVEGSSSGAYLQAVMRFAARELFGIQSLCPTLEKNGILIKQGRNSDFTEVILEVRETDTGRGTLIAEPVVVSWRFLTASRLRLSTRSTGRRNYVSQVLTAFATLRTWCAS</sequence>
<dbReference type="InterPro" id="IPR004108">
    <property type="entry name" value="Fe_hydrogenase_lsu_C"/>
</dbReference>
<evidence type="ECO:0000256" key="7">
    <source>
        <dbReference type="ARBA" id="ARBA00023014"/>
    </source>
</evidence>
<proteinExistence type="inferred from homology"/>
<evidence type="ECO:0000313" key="13">
    <source>
        <dbReference type="Proteomes" id="UP000673691"/>
    </source>
</evidence>
<feature type="domain" description="Iron hydrogenase large subunit C-terminal" evidence="11">
    <location>
        <begin position="106"/>
        <end position="172"/>
    </location>
</feature>
<dbReference type="InterPro" id="IPR050340">
    <property type="entry name" value="Cytosolic_Fe-S_CAF"/>
</dbReference>
<reference evidence="12 13" key="1">
    <citation type="journal article" name="Sci. Rep.">
        <title>Genome-scale phylogenetic analyses confirm Olpidium as the closest living zoosporic fungus to the non-flagellated, terrestrial fungi.</title>
        <authorList>
            <person name="Chang Y."/>
            <person name="Rochon D."/>
            <person name="Sekimoto S."/>
            <person name="Wang Y."/>
            <person name="Chovatia M."/>
            <person name="Sandor L."/>
            <person name="Salamov A."/>
            <person name="Grigoriev I.V."/>
            <person name="Stajich J.E."/>
            <person name="Spatafora J.W."/>
        </authorList>
    </citation>
    <scope>NUCLEOTIDE SEQUENCE [LARGE SCALE GENOMIC DNA]</scope>
    <source>
        <strain evidence="12">S191</strain>
    </source>
</reference>
<evidence type="ECO:0000256" key="6">
    <source>
        <dbReference type="ARBA" id="ARBA00023004"/>
    </source>
</evidence>
<dbReference type="GO" id="GO:0046872">
    <property type="term" value="F:metal ion binding"/>
    <property type="evidence" value="ECO:0007669"/>
    <property type="project" value="UniProtKB-KW"/>
</dbReference>
<evidence type="ECO:0000256" key="10">
    <source>
        <dbReference type="SAM" id="MobiDB-lite"/>
    </source>
</evidence>
<feature type="domain" description="Iron hydrogenase large subunit C-terminal" evidence="11">
    <location>
        <begin position="226"/>
        <end position="379"/>
    </location>
</feature>
<dbReference type="GO" id="GO:0051539">
    <property type="term" value="F:4 iron, 4 sulfur cluster binding"/>
    <property type="evidence" value="ECO:0007669"/>
    <property type="project" value="UniProtKB-KW"/>
</dbReference>
<comment type="caution">
    <text evidence="12">The sequence shown here is derived from an EMBL/GenBank/DDBJ whole genome shotgun (WGS) entry which is preliminary data.</text>
</comment>
<evidence type="ECO:0000256" key="1">
    <source>
        <dbReference type="ARBA" id="ARBA00006596"/>
    </source>
</evidence>